<accession>X0W9X3</accession>
<sequence>MYMEVPTYKDGEWSSTEFDSENDYTEFVLSVFKEPGNYEFDETALLFNEQAQNFNKWGYYCNK</sequence>
<evidence type="ECO:0000313" key="1">
    <source>
        <dbReference type="EMBL" id="GAG19997.1"/>
    </source>
</evidence>
<gene>
    <name evidence="1" type="ORF">S01H1_49156</name>
</gene>
<dbReference type="EMBL" id="BARS01031602">
    <property type="protein sequence ID" value="GAG19997.1"/>
    <property type="molecule type" value="Genomic_DNA"/>
</dbReference>
<proteinExistence type="predicted"/>
<reference evidence="1" key="1">
    <citation type="journal article" date="2014" name="Front. Microbiol.">
        <title>High frequency of phylogenetically diverse reductive dehalogenase-homologous genes in deep subseafloor sedimentary metagenomes.</title>
        <authorList>
            <person name="Kawai M."/>
            <person name="Futagami T."/>
            <person name="Toyoda A."/>
            <person name="Takaki Y."/>
            <person name="Nishi S."/>
            <person name="Hori S."/>
            <person name="Arai W."/>
            <person name="Tsubouchi T."/>
            <person name="Morono Y."/>
            <person name="Uchiyama I."/>
            <person name="Ito T."/>
            <person name="Fujiyama A."/>
            <person name="Inagaki F."/>
            <person name="Takami H."/>
        </authorList>
    </citation>
    <scope>NUCLEOTIDE SEQUENCE</scope>
    <source>
        <strain evidence="1">Expedition CK06-06</strain>
    </source>
</reference>
<comment type="caution">
    <text evidence="1">The sequence shown here is derived from an EMBL/GenBank/DDBJ whole genome shotgun (WGS) entry which is preliminary data.</text>
</comment>
<protein>
    <submittedName>
        <fullName evidence="1">Uncharacterized protein</fullName>
    </submittedName>
</protein>
<organism evidence="1">
    <name type="scientific">marine sediment metagenome</name>
    <dbReference type="NCBI Taxonomy" id="412755"/>
    <lineage>
        <taxon>unclassified sequences</taxon>
        <taxon>metagenomes</taxon>
        <taxon>ecological metagenomes</taxon>
    </lineage>
</organism>
<dbReference type="AlphaFoldDB" id="X0W9X3"/>
<name>X0W9X3_9ZZZZ</name>
<feature type="non-terminal residue" evidence="1">
    <location>
        <position position="63"/>
    </location>
</feature>